<dbReference type="InterPro" id="IPR046341">
    <property type="entry name" value="SET_dom_sf"/>
</dbReference>
<dbReference type="Proteomes" id="UP000011086">
    <property type="component" value="Unassembled WGS sequence"/>
</dbReference>
<dbReference type="EMBL" id="JH793458">
    <property type="protein sequence ID" value="ELQ42890.1"/>
    <property type="molecule type" value="Genomic_DNA"/>
</dbReference>
<sequence length="562" mass="60976">MASAPVSQDGVRDQASGHTTKRQNMIKLHNDKVQKQHELIEAGGDQGRKIKRPDFSHQYPASYKSVAELEKVTLAALRPDTHHYGKCLIVRTVALPHTGVGTTTIVEDETGAVEHLVIFAYSDSSILSNVPEGCFVAIKEPFFRTSPRDEEEGELDQPPGAFISIDHPSDIVLLRFSDPAIAARFGSVTPLLGSAHEWKQAGDASFLQGDLATAAFCYTEALDFASTTDNTATTLGRQDTLDRQGILAKRAGTHLLLGRFDAARADALESLAGGDGAPSGWRAHQTAAKASYALGDTVRAFVGDVFITRALRDIEPGEELTQQYVPVRADVGARQGQYGQWWGFECGCVLCAAEKGREAGGGGDMVRRRRLLLKQIEKMVDRSAATVEMSGAVDVFGKGRADSGTVRNVERVMGLLEGAHEVDVYGPNVVYADVDGVGDGHRDAAPLLLPRLLLVFPNMWLMDAYRGRRKHAKVVQMATRLLRNFGFVSFPGTTMRGFFERQPRNSAGIMTMHLVRALMCATEALGHLGRADEAGDWEAAARFAAKVMTGWENDPAVMLGPS</sequence>
<protein>
    <recommendedName>
        <fullName evidence="3">SET domain-containing protein</fullName>
    </recommendedName>
</protein>
<dbReference type="Gene3D" id="2.170.270.10">
    <property type="entry name" value="SET domain"/>
    <property type="match status" value="1"/>
</dbReference>
<gene>
    <name evidence="2" type="ORF">OOU_Y34scaffold00189g2</name>
</gene>
<dbReference type="Gene3D" id="1.25.40.10">
    <property type="entry name" value="Tetratricopeptide repeat domain"/>
    <property type="match status" value="1"/>
</dbReference>
<dbReference type="SUPFAM" id="SSF82199">
    <property type="entry name" value="SET domain"/>
    <property type="match status" value="1"/>
</dbReference>
<dbReference type="InterPro" id="IPR053209">
    <property type="entry name" value="Gramillin-biosynth_MTr"/>
</dbReference>
<organism evidence="2">
    <name type="scientific">Pyricularia oryzae (strain Y34)</name>
    <name type="common">Rice blast fungus</name>
    <name type="synonym">Magnaporthe oryzae</name>
    <dbReference type="NCBI Taxonomy" id="1143189"/>
    <lineage>
        <taxon>Eukaryota</taxon>
        <taxon>Fungi</taxon>
        <taxon>Dikarya</taxon>
        <taxon>Ascomycota</taxon>
        <taxon>Pezizomycotina</taxon>
        <taxon>Sordariomycetes</taxon>
        <taxon>Sordariomycetidae</taxon>
        <taxon>Magnaporthales</taxon>
        <taxon>Pyriculariaceae</taxon>
        <taxon>Pyricularia</taxon>
    </lineage>
</organism>
<dbReference type="SUPFAM" id="SSF48452">
    <property type="entry name" value="TPR-like"/>
    <property type="match status" value="1"/>
</dbReference>
<accession>A0AA97P6F1</accession>
<dbReference type="InterPro" id="IPR011990">
    <property type="entry name" value="TPR-like_helical_dom_sf"/>
</dbReference>
<name>A0AA97P6F1_PYRO3</name>
<evidence type="ECO:0000256" key="1">
    <source>
        <dbReference type="SAM" id="MobiDB-lite"/>
    </source>
</evidence>
<dbReference type="PANTHER" id="PTHR47643:SF2">
    <property type="entry name" value="TPR DOMAIN PROTEIN (AFU_ORTHOLOGUE AFUA_5G12710)"/>
    <property type="match status" value="1"/>
</dbReference>
<proteinExistence type="predicted"/>
<evidence type="ECO:0008006" key="3">
    <source>
        <dbReference type="Google" id="ProtNLM"/>
    </source>
</evidence>
<reference evidence="2" key="1">
    <citation type="journal article" date="2012" name="PLoS Genet.">
        <title>Comparative analysis of the genomes of two field isolates of the rice blast fungus Magnaporthe oryzae.</title>
        <authorList>
            <person name="Xue M."/>
            <person name="Yang J."/>
            <person name="Li Z."/>
            <person name="Hu S."/>
            <person name="Yao N."/>
            <person name="Dean R.A."/>
            <person name="Zhao W."/>
            <person name="Shen M."/>
            <person name="Zhang H."/>
            <person name="Li C."/>
            <person name="Liu L."/>
            <person name="Cao L."/>
            <person name="Xu X."/>
            <person name="Xing Y."/>
            <person name="Hsiang T."/>
            <person name="Zhang Z."/>
            <person name="Xu J.R."/>
            <person name="Peng Y.L."/>
        </authorList>
    </citation>
    <scope>NUCLEOTIDE SEQUENCE</scope>
    <source>
        <strain evidence="2">Y34</strain>
    </source>
</reference>
<evidence type="ECO:0000313" key="2">
    <source>
        <dbReference type="EMBL" id="ELQ42890.1"/>
    </source>
</evidence>
<dbReference type="PANTHER" id="PTHR47643">
    <property type="entry name" value="TPR DOMAIN PROTEIN (AFU_ORTHOLOGUE AFUA_5G12710)"/>
    <property type="match status" value="1"/>
</dbReference>
<dbReference type="AlphaFoldDB" id="A0AA97P6F1"/>
<feature type="region of interest" description="Disordered" evidence="1">
    <location>
        <begin position="1"/>
        <end position="26"/>
    </location>
</feature>